<keyword evidence="9" id="KW-0408">Iron</keyword>
<dbReference type="SUPFAM" id="SSF54292">
    <property type="entry name" value="2Fe-2S ferredoxin-like"/>
    <property type="match status" value="1"/>
</dbReference>
<dbReference type="InterPro" id="IPR036010">
    <property type="entry name" value="2Fe-2S_ferredoxin-like_sf"/>
</dbReference>
<dbReference type="GO" id="GO:0005506">
    <property type="term" value="F:iron ion binding"/>
    <property type="evidence" value="ECO:0007669"/>
    <property type="project" value="InterPro"/>
</dbReference>
<dbReference type="EMBL" id="LGIA01000198">
    <property type="protein sequence ID" value="KOH43148.1"/>
    <property type="molecule type" value="Genomic_DNA"/>
</dbReference>
<evidence type="ECO:0000256" key="2">
    <source>
        <dbReference type="ARBA" id="ARBA00004370"/>
    </source>
</evidence>
<evidence type="ECO:0000256" key="1">
    <source>
        <dbReference type="ARBA" id="ARBA00001966"/>
    </source>
</evidence>
<dbReference type="SMART" id="SM00902">
    <property type="entry name" value="Fe_hyd_SSU"/>
    <property type="match status" value="1"/>
</dbReference>
<dbReference type="InterPro" id="IPR019574">
    <property type="entry name" value="NADH_UbQ_OxRdtase_Gsu_4Fe4S-bd"/>
</dbReference>
<evidence type="ECO:0000256" key="10">
    <source>
        <dbReference type="ARBA" id="ARBA00023014"/>
    </source>
</evidence>
<dbReference type="InterPro" id="IPR003149">
    <property type="entry name" value="Fe_hydrogenase_ssu"/>
</dbReference>
<keyword evidence="18" id="KW-1185">Reference proteome</keyword>
<dbReference type="STRING" id="1409788.NC99_40370"/>
<dbReference type="InterPro" id="IPR017896">
    <property type="entry name" value="4Fe4S_Fe-S-bd"/>
</dbReference>
<gene>
    <name evidence="17" type="ORF">NC99_40370</name>
</gene>
<keyword evidence="5" id="KW-0001">2Fe-2S</keyword>
<feature type="domain" description="4Fe-4S ferredoxin-type" evidence="15">
    <location>
        <begin position="185"/>
        <end position="214"/>
    </location>
</feature>
<dbReference type="Gene3D" id="3.10.20.740">
    <property type="match status" value="1"/>
</dbReference>
<dbReference type="SUPFAM" id="SSF54862">
    <property type="entry name" value="4Fe-4S ferredoxins"/>
    <property type="match status" value="1"/>
</dbReference>
<dbReference type="Pfam" id="PF10588">
    <property type="entry name" value="NADH-G_4Fe-4S_3"/>
    <property type="match status" value="1"/>
</dbReference>
<evidence type="ECO:0000256" key="4">
    <source>
        <dbReference type="ARBA" id="ARBA00022485"/>
    </source>
</evidence>
<dbReference type="InterPro" id="IPR050340">
    <property type="entry name" value="Cytosolic_Fe-S_CAF"/>
</dbReference>
<dbReference type="InterPro" id="IPR036991">
    <property type="entry name" value="Fe_hydrogenase_ssu_sf"/>
</dbReference>
<comment type="cofactor">
    <cofactor evidence="1">
        <name>[4Fe-4S] cluster</name>
        <dbReference type="ChEBI" id="CHEBI:49883"/>
    </cofactor>
</comment>
<dbReference type="FunFam" id="3.10.20.740:FF:000004">
    <property type="entry name" value="NADH-quinone oxidoreductase"/>
    <property type="match status" value="1"/>
</dbReference>
<dbReference type="Gene3D" id="3.40.50.1780">
    <property type="match status" value="1"/>
</dbReference>
<keyword evidence="7" id="KW-0677">Repeat</keyword>
<feature type="domain" description="4Fe-4S ferredoxin-type" evidence="15">
    <location>
        <begin position="142"/>
        <end position="172"/>
    </location>
</feature>
<evidence type="ECO:0000259" key="16">
    <source>
        <dbReference type="PROSITE" id="PS51839"/>
    </source>
</evidence>
<dbReference type="InterPro" id="IPR054351">
    <property type="entry name" value="NADH_UbQ_OxRdtase_ferredoxin"/>
</dbReference>
<evidence type="ECO:0000256" key="5">
    <source>
        <dbReference type="ARBA" id="ARBA00022714"/>
    </source>
</evidence>
<keyword evidence="8" id="KW-1278">Translocase</keyword>
<reference evidence="18" key="1">
    <citation type="submission" date="2015-07" db="EMBL/GenBank/DDBJ databases">
        <title>Genome sequencing of Sunxiuqinia dokdonensis strain SK.</title>
        <authorList>
            <person name="Ahn S."/>
            <person name="Kim B.-C."/>
        </authorList>
    </citation>
    <scope>NUCLEOTIDE SEQUENCE [LARGE SCALE GENOMIC DNA]</scope>
    <source>
        <strain evidence="18">SK</strain>
    </source>
</reference>
<dbReference type="PROSITE" id="PS51839">
    <property type="entry name" value="4FE4S_HC3"/>
    <property type="match status" value="1"/>
</dbReference>
<dbReference type="NCBIfam" id="NF040763">
    <property type="entry name" value="FeFe_hydrog_A6"/>
    <property type="match status" value="1"/>
</dbReference>
<keyword evidence="4" id="KW-0004">4Fe-4S</keyword>
<evidence type="ECO:0000256" key="8">
    <source>
        <dbReference type="ARBA" id="ARBA00022967"/>
    </source>
</evidence>
<comment type="cofactor">
    <cofactor evidence="13">
        <name>[2Fe-2S] cluster</name>
        <dbReference type="ChEBI" id="CHEBI:190135"/>
    </cofactor>
</comment>
<comment type="subcellular location">
    <subcellularLocation>
        <location evidence="2">Membrane</location>
    </subcellularLocation>
</comment>
<dbReference type="Proteomes" id="UP000036958">
    <property type="component" value="Unassembled WGS sequence"/>
</dbReference>
<evidence type="ECO:0000256" key="12">
    <source>
        <dbReference type="ARBA" id="ARBA00023136"/>
    </source>
</evidence>
<evidence type="ECO:0000256" key="13">
    <source>
        <dbReference type="ARBA" id="ARBA00034078"/>
    </source>
</evidence>
<dbReference type="SMART" id="SM00929">
    <property type="entry name" value="NADH-G_4Fe-4S_3"/>
    <property type="match status" value="1"/>
</dbReference>
<dbReference type="PROSITE" id="PS00198">
    <property type="entry name" value="4FE4S_FER_1"/>
    <property type="match status" value="1"/>
</dbReference>
<dbReference type="PANTHER" id="PTHR11615">
    <property type="entry name" value="NITRATE, FORMATE, IRON DEHYDROGENASE"/>
    <property type="match status" value="1"/>
</dbReference>
<evidence type="ECO:0000256" key="11">
    <source>
        <dbReference type="ARBA" id="ARBA00023027"/>
    </source>
</evidence>
<dbReference type="GO" id="GO:0051537">
    <property type="term" value="F:2 iron, 2 sulfur cluster binding"/>
    <property type="evidence" value="ECO:0007669"/>
    <property type="project" value="UniProtKB-KW"/>
</dbReference>
<dbReference type="EC" id="1.12.7.2" evidence="17"/>
<dbReference type="AlphaFoldDB" id="A0A0L8V490"/>
<keyword evidence="10" id="KW-0411">Iron-sulfur</keyword>
<keyword evidence="12" id="KW-0472">Membrane</keyword>
<organism evidence="17 18">
    <name type="scientific">Sunxiuqinia dokdonensis</name>
    <dbReference type="NCBI Taxonomy" id="1409788"/>
    <lineage>
        <taxon>Bacteria</taxon>
        <taxon>Pseudomonadati</taxon>
        <taxon>Bacteroidota</taxon>
        <taxon>Bacteroidia</taxon>
        <taxon>Marinilabiliales</taxon>
        <taxon>Prolixibacteraceae</taxon>
        <taxon>Sunxiuqinia</taxon>
    </lineage>
</organism>
<dbReference type="PROSITE" id="PS51379">
    <property type="entry name" value="4FE4S_FER_2"/>
    <property type="match status" value="2"/>
</dbReference>
<dbReference type="InterPro" id="IPR017900">
    <property type="entry name" value="4Fe4S_Fe_S_CS"/>
</dbReference>
<dbReference type="RefSeq" id="WP_053187393.1">
    <property type="nucleotide sequence ID" value="NZ_LGIA01000198.1"/>
</dbReference>
<evidence type="ECO:0000313" key="18">
    <source>
        <dbReference type="Proteomes" id="UP000036958"/>
    </source>
</evidence>
<feature type="domain" description="2Fe-2S ferredoxin-type" evidence="14">
    <location>
        <begin position="3"/>
        <end position="81"/>
    </location>
</feature>
<protein>
    <submittedName>
        <fullName evidence="17">Ferredoxin</fullName>
        <ecNumber evidence="17">1.12.7.2</ecNumber>
    </submittedName>
</protein>
<dbReference type="Gene3D" id="3.30.70.20">
    <property type="match status" value="1"/>
</dbReference>
<dbReference type="GO" id="GO:0008901">
    <property type="term" value="F:ferredoxin hydrogenase activity"/>
    <property type="evidence" value="ECO:0007669"/>
    <property type="project" value="UniProtKB-EC"/>
</dbReference>
<dbReference type="Pfam" id="PF13510">
    <property type="entry name" value="Fer2_4"/>
    <property type="match status" value="1"/>
</dbReference>
<feature type="domain" description="4Fe-4S His(Cys)3-ligated-type" evidence="16">
    <location>
        <begin position="81"/>
        <end position="120"/>
    </location>
</feature>
<dbReference type="PATRIC" id="fig|1409788.3.peg.4125"/>
<dbReference type="FunFam" id="3.30.70.20:FF:000035">
    <property type="entry name" value="Iron hydrogenase 1"/>
    <property type="match status" value="1"/>
</dbReference>
<dbReference type="InterPro" id="IPR001041">
    <property type="entry name" value="2Fe-2S_ferredoxin-type"/>
</dbReference>
<dbReference type="Pfam" id="PF22117">
    <property type="entry name" value="Fer4_Nqo3"/>
    <property type="match status" value="1"/>
</dbReference>
<dbReference type="PROSITE" id="PS51085">
    <property type="entry name" value="2FE2S_FER_2"/>
    <property type="match status" value="1"/>
</dbReference>
<accession>A0A0L8V490</accession>
<dbReference type="InterPro" id="IPR009016">
    <property type="entry name" value="Fe_hydrogenase"/>
</dbReference>
<dbReference type="GO" id="GO:0051539">
    <property type="term" value="F:4 iron, 4 sulfur cluster binding"/>
    <property type="evidence" value="ECO:0007669"/>
    <property type="project" value="UniProtKB-KW"/>
</dbReference>
<keyword evidence="17" id="KW-0560">Oxidoreductase</keyword>
<dbReference type="NCBIfam" id="TIGR02512">
    <property type="entry name" value="FeFe_hydrog_A"/>
    <property type="match status" value="1"/>
</dbReference>
<evidence type="ECO:0000313" key="17">
    <source>
        <dbReference type="EMBL" id="KOH43148.1"/>
    </source>
</evidence>
<name>A0A0L8V490_9BACT</name>
<keyword evidence="6" id="KW-0479">Metal-binding</keyword>
<comment type="caution">
    <text evidence="17">The sequence shown here is derived from an EMBL/GenBank/DDBJ whole genome shotgun (WGS) entry which is preliminary data.</text>
</comment>
<evidence type="ECO:0000256" key="3">
    <source>
        <dbReference type="ARBA" id="ARBA00005404"/>
    </source>
</evidence>
<dbReference type="OrthoDB" id="9805142at2"/>
<dbReference type="Pfam" id="PF02256">
    <property type="entry name" value="Fe_hyd_SSU"/>
    <property type="match status" value="1"/>
</dbReference>
<evidence type="ECO:0000259" key="15">
    <source>
        <dbReference type="PROSITE" id="PS51379"/>
    </source>
</evidence>
<proteinExistence type="inferred from homology"/>
<dbReference type="GO" id="GO:0016020">
    <property type="term" value="C:membrane"/>
    <property type="evidence" value="ECO:0007669"/>
    <property type="project" value="UniProtKB-SubCell"/>
</dbReference>
<evidence type="ECO:0000259" key="14">
    <source>
        <dbReference type="PROSITE" id="PS51085"/>
    </source>
</evidence>
<dbReference type="Gene3D" id="4.10.260.20">
    <property type="entry name" value="Iron hydrogenase, small subunit"/>
    <property type="match status" value="1"/>
</dbReference>
<dbReference type="InterPro" id="IPR004108">
    <property type="entry name" value="Fe_hydrogenase_lsu_C"/>
</dbReference>
<evidence type="ECO:0000256" key="7">
    <source>
        <dbReference type="ARBA" id="ARBA00022737"/>
    </source>
</evidence>
<keyword evidence="11" id="KW-0520">NAD</keyword>
<dbReference type="SUPFAM" id="SSF53920">
    <property type="entry name" value="Fe-only hydrogenase"/>
    <property type="match status" value="1"/>
</dbReference>
<dbReference type="InterPro" id="IPR049830">
    <property type="entry name" value="HndD"/>
</dbReference>
<sequence>MSNTIHVTINGIALEVEKGKTILDAANQAGMIIPTLCFHKDLCIAGNCRVCVVEVSGQKRLAAACATPCEEEMEIQTNSLKVRNSRKHIIELLLSEHNADCTKCYKNGNCELQELASEYKIMTQDFLRLAPMKNYTIDQFSPSIIKDDSKCIRCQRCVRTCAELQGVNALTVAYKGDEMKIASFFEKAMNDVVCTNCGQCVNHCPTGALVERNYIEEVWDAISDPDKHVVVQTAPAVRVGLGEEMGMEVGSRVTGKMVSALKRLGFNAVLDTDFTADLTIIEEGTELLNRLKKALKEKDNSVKLPMATSCSPGWIKYIEHMYPEFLEHLSTCKSPQQMFGALVKTYYAKARKIDPENIVSVSIMPCTAKKFEANRPEMHDSGYRDVDYVLTTRELAIMIKQAGIDFKKLPDEKFDRLMGESTGAGVIFGATGGVMEAALRTAYELVTGREVPFENLNITPVRGMEGVRQATIKIENPLTQWDFLDGVELKCAVAHGLVNAQKVMDEVKSGTSQYHFIEVMACPGGCLGGGGQPIPTSPEIREKRMEAIYAEDAGMPLRKSHENPEILKIYQDFLGEPLGLKSHHLLHTKYIGRDRL</sequence>
<dbReference type="InterPro" id="IPR013352">
    <property type="entry name" value="Fe_hydrogenase_subset"/>
</dbReference>
<dbReference type="CDD" id="cd00207">
    <property type="entry name" value="fer2"/>
    <property type="match status" value="1"/>
</dbReference>
<evidence type="ECO:0000256" key="9">
    <source>
        <dbReference type="ARBA" id="ARBA00023004"/>
    </source>
</evidence>
<evidence type="ECO:0000256" key="6">
    <source>
        <dbReference type="ARBA" id="ARBA00022723"/>
    </source>
</evidence>
<dbReference type="Pfam" id="PF02906">
    <property type="entry name" value="Fe_hyd_lg_C"/>
    <property type="match status" value="1"/>
</dbReference>
<comment type="similarity">
    <text evidence="3">Belongs to the complex I 75 kDa subunit family.</text>
</comment>
<dbReference type="Gene3D" id="3.40.950.10">
    <property type="entry name" value="Fe-only Hydrogenase (Larger Subunit), Chain L, domain 3"/>
    <property type="match status" value="1"/>
</dbReference>